<dbReference type="Pfam" id="PF01636">
    <property type="entry name" value="APH"/>
    <property type="match status" value="1"/>
</dbReference>
<protein>
    <submittedName>
        <fullName evidence="3">Serine kinase</fullName>
    </submittedName>
</protein>
<keyword evidence="4" id="KW-1185">Reference proteome</keyword>
<proteinExistence type="predicted"/>
<dbReference type="InterPro" id="IPR051678">
    <property type="entry name" value="AGP_Transferase"/>
</dbReference>
<dbReference type="EMBL" id="SMKW01000002">
    <property type="protein sequence ID" value="TDD56001.1"/>
    <property type="molecule type" value="Genomic_DNA"/>
</dbReference>
<dbReference type="InterPro" id="IPR011009">
    <property type="entry name" value="Kinase-like_dom_sf"/>
</dbReference>
<accession>A0A4R4ZC42</accession>
<keyword evidence="3" id="KW-0418">Kinase</keyword>
<feature type="domain" description="Aminoglycoside phosphotransferase" evidence="2">
    <location>
        <begin position="31"/>
        <end position="245"/>
    </location>
</feature>
<dbReference type="Gene3D" id="3.90.1200.10">
    <property type="match status" value="1"/>
</dbReference>
<dbReference type="OrthoDB" id="5185751at2"/>
<comment type="caution">
    <text evidence="3">The sequence shown here is derived from an EMBL/GenBank/DDBJ whole genome shotgun (WGS) entry which is preliminary data.</text>
</comment>
<keyword evidence="3" id="KW-0808">Transferase</keyword>
<gene>
    <name evidence="3" type="ORF">E1288_02260</name>
</gene>
<dbReference type="Proteomes" id="UP000294947">
    <property type="component" value="Unassembled WGS sequence"/>
</dbReference>
<name>A0A4R4ZC42_9PSEU</name>
<evidence type="ECO:0000313" key="4">
    <source>
        <dbReference type="Proteomes" id="UP000294947"/>
    </source>
</evidence>
<dbReference type="AlphaFoldDB" id="A0A4R4ZC42"/>
<sequence length="300" mass="32666">MPFTDIPFTESTRRALDAHWGLRFPGDPVRLHGGEESAAFAVGDHVVRVGPEWRGTEEAEWCYAIAAHASTEVPEVVAPVATADGRAVVRVDGRPMSVWPLVPGRWPTRETPGAPAQAASLLARLHRSLAGMQPPPRPVPSGLEPGLDGSEPPAEPALADPELDSWLAEFHRTHRERQAVHGDFYPGNTLTDGGALTAVVDWDEACVVPPAVEVAYAALEWAEQEPAIDTAAVRSFVQAYAAADGPAGLLDEETLAQLIRHRLRREVVSFHEQRRLGVAHDAEDLAYHARRLEIFAELRP</sequence>
<dbReference type="PANTHER" id="PTHR21310">
    <property type="entry name" value="AMINOGLYCOSIDE PHOSPHOTRANSFERASE-RELATED-RELATED"/>
    <property type="match status" value="1"/>
</dbReference>
<dbReference type="InterPro" id="IPR002575">
    <property type="entry name" value="Aminoglycoside_PTrfase"/>
</dbReference>
<dbReference type="SUPFAM" id="SSF56112">
    <property type="entry name" value="Protein kinase-like (PK-like)"/>
    <property type="match status" value="1"/>
</dbReference>
<evidence type="ECO:0000256" key="1">
    <source>
        <dbReference type="SAM" id="MobiDB-lite"/>
    </source>
</evidence>
<organism evidence="3 4">
    <name type="scientific">Saccharopolyspora elongata</name>
    <dbReference type="NCBI Taxonomy" id="2530387"/>
    <lineage>
        <taxon>Bacteria</taxon>
        <taxon>Bacillati</taxon>
        <taxon>Actinomycetota</taxon>
        <taxon>Actinomycetes</taxon>
        <taxon>Pseudonocardiales</taxon>
        <taxon>Pseudonocardiaceae</taxon>
        <taxon>Saccharopolyspora</taxon>
    </lineage>
</organism>
<evidence type="ECO:0000313" key="3">
    <source>
        <dbReference type="EMBL" id="TDD56001.1"/>
    </source>
</evidence>
<evidence type="ECO:0000259" key="2">
    <source>
        <dbReference type="Pfam" id="PF01636"/>
    </source>
</evidence>
<dbReference type="GO" id="GO:0016301">
    <property type="term" value="F:kinase activity"/>
    <property type="evidence" value="ECO:0007669"/>
    <property type="project" value="UniProtKB-KW"/>
</dbReference>
<dbReference type="RefSeq" id="WP_132479887.1">
    <property type="nucleotide sequence ID" value="NZ_SMKW01000002.1"/>
</dbReference>
<feature type="region of interest" description="Disordered" evidence="1">
    <location>
        <begin position="130"/>
        <end position="158"/>
    </location>
</feature>
<reference evidence="3 4" key="1">
    <citation type="submission" date="2019-03" db="EMBL/GenBank/DDBJ databases">
        <title>Draft genome sequences of novel Actinobacteria.</title>
        <authorList>
            <person name="Sahin N."/>
            <person name="Ay H."/>
            <person name="Saygin H."/>
        </authorList>
    </citation>
    <scope>NUCLEOTIDE SEQUENCE [LARGE SCALE GENOMIC DNA]</scope>
    <source>
        <strain evidence="3 4">7K502</strain>
    </source>
</reference>